<dbReference type="WBParaSite" id="Minc3s01597g25007">
    <property type="protein sequence ID" value="Minc3s01597g25007"/>
    <property type="gene ID" value="Minc3s01597g25007"/>
</dbReference>
<feature type="region of interest" description="Disordered" evidence="1">
    <location>
        <begin position="1"/>
        <end position="23"/>
    </location>
</feature>
<dbReference type="AlphaFoldDB" id="A0A914MEA6"/>
<protein>
    <submittedName>
        <fullName evidence="3">Candidate secreted effector</fullName>
    </submittedName>
</protein>
<name>A0A914MEA6_MELIC</name>
<reference evidence="3" key="1">
    <citation type="submission" date="2022-11" db="UniProtKB">
        <authorList>
            <consortium name="WormBaseParasite"/>
        </authorList>
    </citation>
    <scope>IDENTIFICATION</scope>
</reference>
<keyword evidence="2" id="KW-1185">Reference proteome</keyword>
<proteinExistence type="predicted"/>
<evidence type="ECO:0000313" key="2">
    <source>
        <dbReference type="Proteomes" id="UP000887563"/>
    </source>
</evidence>
<evidence type="ECO:0000256" key="1">
    <source>
        <dbReference type="SAM" id="MobiDB-lite"/>
    </source>
</evidence>
<dbReference type="Proteomes" id="UP000887563">
    <property type="component" value="Unplaced"/>
</dbReference>
<sequence length="51" mass="5501">MSRTTGSASPISPSITTTTSSFSTTAHIHQQKWQKFCSAKIVPHATVIGQR</sequence>
<accession>A0A914MEA6</accession>
<organism evidence="2 3">
    <name type="scientific">Meloidogyne incognita</name>
    <name type="common">Southern root-knot nematode worm</name>
    <name type="synonym">Oxyuris incognita</name>
    <dbReference type="NCBI Taxonomy" id="6306"/>
    <lineage>
        <taxon>Eukaryota</taxon>
        <taxon>Metazoa</taxon>
        <taxon>Ecdysozoa</taxon>
        <taxon>Nematoda</taxon>
        <taxon>Chromadorea</taxon>
        <taxon>Rhabditida</taxon>
        <taxon>Tylenchina</taxon>
        <taxon>Tylenchomorpha</taxon>
        <taxon>Tylenchoidea</taxon>
        <taxon>Meloidogynidae</taxon>
        <taxon>Meloidogyninae</taxon>
        <taxon>Meloidogyne</taxon>
        <taxon>Meloidogyne incognita group</taxon>
    </lineage>
</organism>
<evidence type="ECO:0000313" key="3">
    <source>
        <dbReference type="WBParaSite" id="Minc3s01597g25007"/>
    </source>
</evidence>